<gene>
    <name evidence="3" type="ORF">E1091_01170</name>
</gene>
<evidence type="ECO:0000259" key="1">
    <source>
        <dbReference type="Pfam" id="PF04738"/>
    </source>
</evidence>
<evidence type="ECO:0000313" key="4">
    <source>
        <dbReference type="Proteomes" id="UP000295626"/>
    </source>
</evidence>
<dbReference type="NCBIfam" id="TIGR03891">
    <property type="entry name" value="thiopep_ocin"/>
    <property type="match status" value="1"/>
</dbReference>
<keyword evidence="4" id="KW-1185">Reference proteome</keyword>
<protein>
    <recommendedName>
        <fullName evidence="5">Lantibiotic dehydratase</fullName>
    </recommendedName>
</protein>
<name>A0ABY2DLR7_9ACTN</name>
<dbReference type="Pfam" id="PF14028">
    <property type="entry name" value="Lant_dehydr_C"/>
    <property type="match status" value="1"/>
</dbReference>
<accession>A0ABY2DLR7</accession>
<evidence type="ECO:0000259" key="2">
    <source>
        <dbReference type="Pfam" id="PF14028"/>
    </source>
</evidence>
<dbReference type="Proteomes" id="UP000295626">
    <property type="component" value="Unassembled WGS sequence"/>
</dbReference>
<sequence length="1022" mass="111086">MFQVLDALLIRASTSPVTLGLPPWPDLTGELVLDQVSGWLTAVWSRPELAVAITAASPALADQVQRIRTGQCQDPRQLRRAVVSTARYLLRMTGRSTPFALFAGVAPASLGGKPAVRWGGLHRAGRRGDGAWLASVIALLEECPALLRRLPVVLTDLAEMREDRVVVPFQRPPSTPGRPGAAPTPVEVTVRRTAVVAAVTTYARRPIVVTDLITKLCEDFPGCTASAAEASIARLVQVGVLLTALRPPMTAPDGLAHLLGQLEAVKADAIPEVADTLQALVAIGEHHRGLTAPSGEFRPALVEQMKVVCGDVGQPAAVDLRLDATVTLPDTLVRHAREAAAALTRLTPYPRGLPAWEEYHGAFLERYGPGAVVPLLDLVNPEIGLGFPATYRGSDRTLSAAPLTERDRSLLRLAQQATTDGGDELLLDERTLSDLAGPHQPPAQPPPHIELFLQVHATDTTALREDRYTLVVSGAARAAGATTGRFLHLLDAAEQGQFRDAYSTVASMRAGAVPVQLSLPPLQASSDHLASASPMLPLVLSAGEFPDDNQALRVEDMAVGGDTEGLFLVSLRHGRLIEPTAFNAVEFRYFTHPLARFLCELPRAGAAVYMPFSWGAAAALPFLPRVRYGRTVLAPARWNLTAGDLPPADAPRRQWRNALAEWRHRFRLPDRVHLVEADNLLPLDLTENLHQELLRAHLGRHGHLRLEEAPSVDAYRWLDGHAHEIVIPLTRTTPQTPAPLLAGLRAVAHDDGHLPGSSPWLYAKLYTSSGRITDLLHEVPDLLGTWDGPTEWWYLPYRDPDPHLRIRIRLPDADAYGPAAARVGIWATRLRQRRRLGRLQLDTYHPETGRYGYGTAMAAAEQVFAADSGTAVAELNAAATTPVPLEALAAASAVDIVMAIAGDTGTAMAWLTTHLPREAAPATRAVHDQAVRLADPAAGWSALRSSVNADHLLDFWQHRRAALEKYRDRLAAQRDPWSVVPSLLHLHCIRLHGIDPDRERLIRKLTRAAALRWSALHGAETR</sequence>
<comment type="caution">
    <text evidence="3">The sequence shown here is derived from an EMBL/GenBank/DDBJ whole genome shotgun (WGS) entry which is preliminary data.</text>
</comment>
<feature type="domain" description="Lantibiotic dehydratase N-terminal" evidence="1">
    <location>
        <begin position="46"/>
        <end position="694"/>
    </location>
</feature>
<feature type="domain" description="Thiopeptide-type bacteriocin biosynthesis" evidence="2">
    <location>
        <begin position="760"/>
        <end position="1008"/>
    </location>
</feature>
<dbReference type="InterPro" id="IPR023809">
    <property type="entry name" value="Thiopep_bacteriocin_synth_dom"/>
</dbReference>
<dbReference type="InterPro" id="IPR006827">
    <property type="entry name" value="Lant_deHydtase_N"/>
</dbReference>
<dbReference type="EMBL" id="SMKE01000014">
    <property type="protein sequence ID" value="TDC02237.1"/>
    <property type="molecule type" value="Genomic_DNA"/>
</dbReference>
<dbReference type="Pfam" id="PF04738">
    <property type="entry name" value="Lant_dehydr_N"/>
    <property type="match status" value="1"/>
</dbReference>
<organism evidence="3 4">
    <name type="scientific">Micromonospora fluostatini</name>
    <dbReference type="NCBI Taxonomy" id="1629071"/>
    <lineage>
        <taxon>Bacteria</taxon>
        <taxon>Bacillati</taxon>
        <taxon>Actinomycetota</taxon>
        <taxon>Actinomycetes</taxon>
        <taxon>Micromonosporales</taxon>
        <taxon>Micromonosporaceae</taxon>
        <taxon>Micromonospora</taxon>
    </lineage>
</organism>
<proteinExistence type="predicted"/>
<evidence type="ECO:0000313" key="3">
    <source>
        <dbReference type="EMBL" id="TDC02237.1"/>
    </source>
</evidence>
<evidence type="ECO:0008006" key="5">
    <source>
        <dbReference type="Google" id="ProtNLM"/>
    </source>
</evidence>
<reference evidence="3 4" key="1">
    <citation type="submission" date="2019-02" db="EMBL/GenBank/DDBJ databases">
        <title>Draft genome sequences of novel Actinobacteria.</title>
        <authorList>
            <person name="Sahin N."/>
            <person name="Ay H."/>
            <person name="Saygin H."/>
        </authorList>
    </citation>
    <scope>NUCLEOTIDE SEQUENCE [LARGE SCALE GENOMIC DNA]</scope>
    <source>
        <strain evidence="3 4">JCM 30529</strain>
    </source>
</reference>